<proteinExistence type="predicted"/>
<reference evidence="2 3" key="1">
    <citation type="submission" date="2010-05" db="EMBL/GenBank/DDBJ databases">
        <title>The Genome Sequence of Thecamonas trahens ATCC 50062.</title>
        <authorList>
            <consortium name="The Broad Institute Genome Sequencing Platform"/>
            <person name="Russ C."/>
            <person name="Cuomo C."/>
            <person name="Shea T."/>
            <person name="Young S.K."/>
            <person name="Zeng Q."/>
            <person name="Koehrsen M."/>
            <person name="Haas B."/>
            <person name="Borodovsky M."/>
            <person name="Guigo R."/>
            <person name="Alvarado L."/>
            <person name="Berlin A."/>
            <person name="Bochicchio J."/>
            <person name="Borenstein D."/>
            <person name="Chapman S."/>
            <person name="Chen Z."/>
            <person name="Freedman E."/>
            <person name="Gellesch M."/>
            <person name="Goldberg J."/>
            <person name="Griggs A."/>
            <person name="Gujja S."/>
            <person name="Heilman E."/>
            <person name="Heiman D."/>
            <person name="Hepburn T."/>
            <person name="Howarth C."/>
            <person name="Jen D."/>
            <person name="Larson L."/>
            <person name="Mehta T."/>
            <person name="Park D."/>
            <person name="Pearson M."/>
            <person name="Roberts A."/>
            <person name="Saif S."/>
            <person name="Shenoy N."/>
            <person name="Sisk P."/>
            <person name="Stolte C."/>
            <person name="Sykes S."/>
            <person name="Thomson T."/>
            <person name="Walk T."/>
            <person name="White J."/>
            <person name="Yandava C."/>
            <person name="Burger G."/>
            <person name="Gray M.W."/>
            <person name="Holland P.W.H."/>
            <person name="King N."/>
            <person name="Lang F.B.F."/>
            <person name="Roger A.J."/>
            <person name="Ruiz-Trillo I."/>
            <person name="Lander E."/>
            <person name="Nusbaum C."/>
        </authorList>
    </citation>
    <scope>NUCLEOTIDE SEQUENCE [LARGE SCALE GENOMIC DNA]</scope>
    <source>
        <strain evidence="2 3">ATCC 50062</strain>
    </source>
</reference>
<dbReference type="eggNOG" id="ENOG502RXVF">
    <property type="taxonomic scope" value="Eukaryota"/>
</dbReference>
<keyword evidence="3" id="KW-1185">Reference proteome</keyword>
<feature type="region of interest" description="Disordered" evidence="1">
    <location>
        <begin position="1"/>
        <end position="53"/>
    </location>
</feature>
<name>A0A0L0DVN7_THETB</name>
<accession>A0A0L0DVN7</accession>
<organism evidence="2 3">
    <name type="scientific">Thecamonas trahens ATCC 50062</name>
    <dbReference type="NCBI Taxonomy" id="461836"/>
    <lineage>
        <taxon>Eukaryota</taxon>
        <taxon>Apusozoa</taxon>
        <taxon>Apusomonadida</taxon>
        <taxon>Apusomonadidae</taxon>
        <taxon>Thecamonas</taxon>
    </lineage>
</organism>
<dbReference type="STRING" id="461836.A0A0L0DVN7"/>
<dbReference type="RefSeq" id="XP_013760764.1">
    <property type="nucleotide sequence ID" value="XM_013905310.1"/>
</dbReference>
<sequence>MDGSQESGGRVGRRGDGGDEAESPRLWSSSSAWTGSQLSSQGSSSSSSRAGLYGGADADADATEYDVGKRVFAFSLYSDTAKFMVGAVENAKLVRELFPGWIARFYHDKSVPAAVLEELTALGAELVDCSDAGIEGSQAGMYWRFLVAEGELDAYAVRDVDARLMERDVAAVNEWLVSGKDYHVIRDHPEHSRFPMWTMLWGGRTPIHNIRELIVNHADTHVFFNDMHFVNSYVWPLIKGSVFEHDCWSCTTLGGKCVDVVRSEAGEHMGAVFDEHGEMRAGDVAILKRRMPEPAACRTYQTPK</sequence>
<dbReference type="GeneID" id="25561904"/>
<dbReference type="Proteomes" id="UP000054408">
    <property type="component" value="Unassembled WGS sequence"/>
</dbReference>
<protein>
    <submittedName>
        <fullName evidence="2">Tetratricopeptide repeat domain-containing protein</fullName>
    </submittedName>
</protein>
<dbReference type="AlphaFoldDB" id="A0A0L0DVN7"/>
<dbReference type="OMA" id="SCETWAR"/>
<feature type="compositionally biased region" description="Low complexity" evidence="1">
    <location>
        <begin position="35"/>
        <end position="53"/>
    </location>
</feature>
<dbReference type="OrthoDB" id="204305at2759"/>
<evidence type="ECO:0000256" key="1">
    <source>
        <dbReference type="SAM" id="MobiDB-lite"/>
    </source>
</evidence>
<gene>
    <name evidence="2" type="ORF">AMSG_02212</name>
</gene>
<evidence type="ECO:0000313" key="2">
    <source>
        <dbReference type="EMBL" id="KNC56242.1"/>
    </source>
</evidence>
<evidence type="ECO:0000313" key="3">
    <source>
        <dbReference type="Proteomes" id="UP000054408"/>
    </source>
</evidence>
<dbReference type="EMBL" id="GL349441">
    <property type="protein sequence ID" value="KNC56242.1"/>
    <property type="molecule type" value="Genomic_DNA"/>
</dbReference>